<dbReference type="RefSeq" id="WP_224189986.1">
    <property type="nucleotide sequence ID" value="NZ_JAIRAU010000001.1"/>
</dbReference>
<comment type="caution">
    <text evidence="1">The sequence shown here is derived from an EMBL/GenBank/DDBJ whole genome shotgun (WGS) entry which is preliminary data.</text>
</comment>
<accession>A0ABS7TJ50</accession>
<reference evidence="1" key="1">
    <citation type="submission" date="2021-08" db="EMBL/GenBank/DDBJ databases">
        <authorList>
            <person name="Stevens D.C."/>
        </authorList>
    </citation>
    <scope>NUCLEOTIDE SEQUENCE</scope>
    <source>
        <strain evidence="1">DSM 53165</strain>
    </source>
</reference>
<protein>
    <submittedName>
        <fullName evidence="1">Uncharacterized protein</fullName>
    </submittedName>
</protein>
<name>A0ABS7TJ50_9BACT</name>
<evidence type="ECO:0000313" key="1">
    <source>
        <dbReference type="EMBL" id="MBZ5708234.1"/>
    </source>
</evidence>
<organism evidence="1 2">
    <name type="scientific">Nannocystis pusilla</name>
    <dbReference type="NCBI Taxonomy" id="889268"/>
    <lineage>
        <taxon>Bacteria</taxon>
        <taxon>Pseudomonadati</taxon>
        <taxon>Myxococcota</taxon>
        <taxon>Polyangia</taxon>
        <taxon>Nannocystales</taxon>
        <taxon>Nannocystaceae</taxon>
        <taxon>Nannocystis</taxon>
    </lineage>
</organism>
<proteinExistence type="predicted"/>
<evidence type="ECO:0000313" key="2">
    <source>
        <dbReference type="Proteomes" id="UP001139031"/>
    </source>
</evidence>
<dbReference type="Proteomes" id="UP001139031">
    <property type="component" value="Unassembled WGS sequence"/>
</dbReference>
<keyword evidence="2" id="KW-1185">Reference proteome</keyword>
<gene>
    <name evidence="1" type="ORF">K7C98_03115</name>
</gene>
<sequence length="75" mass="8082">MDQDMIDHMEALLSKALDDPASPEGRAALAEALSNWRAFAAAFRDGVAHGQALPKDKREAFGRMVEDLHASCSGL</sequence>
<dbReference type="EMBL" id="JAIRAU010000001">
    <property type="protein sequence ID" value="MBZ5708234.1"/>
    <property type="molecule type" value="Genomic_DNA"/>
</dbReference>